<dbReference type="GO" id="GO:0016787">
    <property type="term" value="F:hydrolase activity"/>
    <property type="evidence" value="ECO:0007669"/>
    <property type="project" value="UniProtKB-KW"/>
</dbReference>
<dbReference type="InterPro" id="IPR037439">
    <property type="entry name" value="Branching_enzy"/>
</dbReference>
<dbReference type="SUPFAM" id="SSF51445">
    <property type="entry name" value="(Trans)glycosidases"/>
    <property type="match status" value="1"/>
</dbReference>
<evidence type="ECO:0000259" key="1">
    <source>
        <dbReference type="SMART" id="SM00642"/>
    </source>
</evidence>
<organism evidence="2 3">
    <name type="scientific">Spirosoma liriopis</name>
    <dbReference type="NCBI Taxonomy" id="2937440"/>
    <lineage>
        <taxon>Bacteria</taxon>
        <taxon>Pseudomonadati</taxon>
        <taxon>Bacteroidota</taxon>
        <taxon>Cytophagia</taxon>
        <taxon>Cytophagales</taxon>
        <taxon>Cytophagaceae</taxon>
        <taxon>Spirosoma</taxon>
    </lineage>
</organism>
<feature type="domain" description="Glycosyl hydrolase family 13 catalytic" evidence="1">
    <location>
        <begin position="142"/>
        <end position="539"/>
    </location>
</feature>
<dbReference type="InterPro" id="IPR017853">
    <property type="entry name" value="GH"/>
</dbReference>
<evidence type="ECO:0000313" key="3">
    <source>
        <dbReference type="Proteomes" id="UP001202180"/>
    </source>
</evidence>
<reference evidence="2 3" key="1">
    <citation type="submission" date="2022-04" db="EMBL/GenBank/DDBJ databases">
        <title>Spirosoma sp. strain RP8 genome sequencing and assembly.</title>
        <authorList>
            <person name="Jung Y."/>
        </authorList>
    </citation>
    <scope>NUCLEOTIDE SEQUENCE [LARGE SCALE GENOMIC DNA]</scope>
    <source>
        <strain evidence="2 3">RP8</strain>
    </source>
</reference>
<dbReference type="SMART" id="SM00642">
    <property type="entry name" value="Aamy"/>
    <property type="match status" value="1"/>
</dbReference>
<keyword evidence="3" id="KW-1185">Reference proteome</keyword>
<proteinExistence type="predicted"/>
<gene>
    <name evidence="2" type="ORF">M0L20_17475</name>
</gene>
<keyword evidence="2" id="KW-0378">Hydrolase</keyword>
<dbReference type="PIRSF" id="PIRSF000463">
    <property type="entry name" value="GlgB"/>
    <property type="match status" value="1"/>
</dbReference>
<sequence>MNTLSIPAPFATTVTMRFAPLTKRDSFDPDSWPSTPLQPLSAQPGYWQIDVAELALSDGDYEYEFILDDKTDSPVPDPYAEEIVRFGGYRGLFRIRDGVRWRWPFSWADELSSGIKLPDNNQIVIYEMPLRWMSSGPESIRQVGLGTFDQAIFAHLDQLADLGINTIELLPVQDSADTLNWGYGTRFFFTTDFDMGPPIDLKVFIKQCHQRGIRVFLDVVMNHARECPLEKLAFDWFFLNSPGEEPGRGQDWGARMFRYRKRFNGDYPAREFHYQMAQFWIEEYHIDGFRLDEFQSIDNWDFIQTFRERATVRSKQLFPHRPFLVIAEDSWRRSDIVYDKPGNPSGRKVVDSMWNFSYRDDIRQLMSNGIQTRWGQPSRRERIVAFISGRKTWNGLSQSFVGGFADLSQNVNYITSHDVEKPEEARFMNYLFGQLLRQKQLGDGSVDTIRTIVDTIAGQSEAIIATHAEALERVRSGFAILMTSVGIPMFLAGEEFGDIHDLDQTDYRLKMSDPVDWQRRNQPGHSDLWNAVRALIYLRTSHPALQRNEIEFFYFHPAIDQNDSTRFFAYCRTNGRPVGSEGQVVVVANCGPHNFAQFWLPWPWTNTSQIKEVGPPAKGTLPTFPFNANSANLSLAPYQVRVFTT</sequence>
<name>A0ABT0HNB2_9BACT</name>
<dbReference type="Gene3D" id="3.20.20.80">
    <property type="entry name" value="Glycosidases"/>
    <property type="match status" value="2"/>
</dbReference>
<evidence type="ECO:0000313" key="2">
    <source>
        <dbReference type="EMBL" id="MCK8493661.1"/>
    </source>
</evidence>
<accession>A0ABT0HNB2</accession>
<dbReference type="Proteomes" id="UP001202180">
    <property type="component" value="Unassembled WGS sequence"/>
</dbReference>
<dbReference type="PANTHER" id="PTHR43002">
    <property type="entry name" value="GLYCOGEN DEBRANCHING ENZYME"/>
    <property type="match status" value="1"/>
</dbReference>
<dbReference type="InterPro" id="IPR006047">
    <property type="entry name" value="GH13_cat_dom"/>
</dbReference>
<protein>
    <submittedName>
        <fullName evidence="2">Alpha-amylase family glycosyl hydrolase</fullName>
    </submittedName>
</protein>
<dbReference type="EMBL" id="JALPRF010000003">
    <property type="protein sequence ID" value="MCK8493661.1"/>
    <property type="molecule type" value="Genomic_DNA"/>
</dbReference>
<comment type="caution">
    <text evidence="2">The sequence shown here is derived from an EMBL/GenBank/DDBJ whole genome shotgun (WGS) entry which is preliminary data.</text>
</comment>
<dbReference type="RefSeq" id="WP_248478258.1">
    <property type="nucleotide sequence ID" value="NZ_JALPRF010000003.1"/>
</dbReference>
<dbReference type="Pfam" id="PF00128">
    <property type="entry name" value="Alpha-amylase"/>
    <property type="match status" value="1"/>
</dbReference>